<evidence type="ECO:0000259" key="4">
    <source>
        <dbReference type="PROSITE" id="PS51077"/>
    </source>
</evidence>
<sequence length="257" mass="27794">MMAERGDYFVQSLARGLAVVRAFDDRHPRLTLSDVARRCAMTRATARRFVLTLTDLGYLRAEGNTFELTPKVLELGYAYLSGLSLAQIAAPHLKELVARLNRTASLCLLDGGHVVNVVRVPSNRIIRDNHSVGSRSPAHATAAGRVLLAALPVGGPLPLPDAMPALTPKTLTTRELVEAELVRVRQDGWALVEQELAEGLRFLAVPVRDRDGQVVAAANLNCSQVGPDASDQECLDALRSTVEHIEAELRLTGGRPA</sequence>
<feature type="domain" description="IclR-ED" evidence="5">
    <location>
        <begin position="71"/>
        <end position="251"/>
    </location>
</feature>
<dbReference type="Proteomes" id="UP000595703">
    <property type="component" value="Chromosome"/>
</dbReference>
<dbReference type="Pfam" id="PF01614">
    <property type="entry name" value="IclR_C"/>
    <property type="match status" value="1"/>
</dbReference>
<proteinExistence type="predicted"/>
<dbReference type="PANTHER" id="PTHR30136">
    <property type="entry name" value="HELIX-TURN-HELIX TRANSCRIPTIONAL REGULATOR, ICLR FAMILY"/>
    <property type="match status" value="1"/>
</dbReference>
<evidence type="ECO:0000259" key="5">
    <source>
        <dbReference type="PROSITE" id="PS51078"/>
    </source>
</evidence>
<dbReference type="EMBL" id="AP018365">
    <property type="protein sequence ID" value="BBA96415.1"/>
    <property type="molecule type" value="Genomic_DNA"/>
</dbReference>
<accession>A0A7U3UPP6</accession>
<keyword evidence="7" id="KW-1185">Reference proteome</keyword>
<dbReference type="AlphaFoldDB" id="A0A7U3UPP6"/>
<dbReference type="GO" id="GO:0045892">
    <property type="term" value="P:negative regulation of DNA-templated transcription"/>
    <property type="evidence" value="ECO:0007669"/>
    <property type="project" value="TreeGrafter"/>
</dbReference>
<dbReference type="PROSITE" id="PS51078">
    <property type="entry name" value="ICLR_ED"/>
    <property type="match status" value="1"/>
</dbReference>
<dbReference type="SMART" id="SM00346">
    <property type="entry name" value="HTH_ICLR"/>
    <property type="match status" value="1"/>
</dbReference>
<dbReference type="GO" id="GO:0003677">
    <property type="term" value="F:DNA binding"/>
    <property type="evidence" value="ECO:0007669"/>
    <property type="project" value="UniProtKB-KW"/>
</dbReference>
<dbReference type="SUPFAM" id="SSF46785">
    <property type="entry name" value="Winged helix' DNA-binding domain"/>
    <property type="match status" value="1"/>
</dbReference>
<keyword evidence="1" id="KW-0805">Transcription regulation</keyword>
<dbReference type="Pfam" id="PF09339">
    <property type="entry name" value="HTH_IclR"/>
    <property type="match status" value="1"/>
</dbReference>
<dbReference type="GO" id="GO:0003700">
    <property type="term" value="F:DNA-binding transcription factor activity"/>
    <property type="evidence" value="ECO:0007669"/>
    <property type="project" value="TreeGrafter"/>
</dbReference>
<evidence type="ECO:0000256" key="2">
    <source>
        <dbReference type="ARBA" id="ARBA00023125"/>
    </source>
</evidence>
<evidence type="ECO:0000313" key="7">
    <source>
        <dbReference type="Proteomes" id="UP000595703"/>
    </source>
</evidence>
<evidence type="ECO:0000256" key="1">
    <source>
        <dbReference type="ARBA" id="ARBA00023015"/>
    </source>
</evidence>
<keyword evidence="3" id="KW-0804">Transcription</keyword>
<dbReference type="InterPro" id="IPR014757">
    <property type="entry name" value="Tscrpt_reg_IclR_C"/>
</dbReference>
<feature type="domain" description="HTH iclR-type" evidence="4">
    <location>
        <begin position="10"/>
        <end position="70"/>
    </location>
</feature>
<dbReference type="PROSITE" id="PS51077">
    <property type="entry name" value="HTH_ICLR"/>
    <property type="match status" value="1"/>
</dbReference>
<reference evidence="6 7" key="3">
    <citation type="journal article" date="2011" name="Nat. Chem. Biol.">
        <title>Reveromycin A biosynthesis uses RevG and RevJ for stereospecific spiroacetal formation.</title>
        <authorList>
            <person name="Takahashi S."/>
            <person name="Toyoda A."/>
            <person name="Sekiyama Y."/>
            <person name="Takagi H."/>
            <person name="Nogawa T."/>
            <person name="Uramoto M."/>
            <person name="Suzuki R."/>
            <person name="Koshino H."/>
            <person name="Kumano T."/>
            <person name="Panthee S."/>
            <person name="Dairi T."/>
            <person name="Ishikawa J."/>
            <person name="Ikeda H."/>
            <person name="Sakaki Y."/>
            <person name="Osada H."/>
        </authorList>
    </citation>
    <scope>NUCLEOTIDE SEQUENCE [LARGE SCALE GENOMIC DNA]</scope>
    <source>
        <strain evidence="6 7">SN-593</strain>
    </source>
</reference>
<reference evidence="6 7" key="1">
    <citation type="journal article" date="2010" name="J. Bacteriol.">
        <title>Biochemical characterization of a novel indole prenyltransferase from Streptomyces sp. SN-593.</title>
        <authorList>
            <person name="Takahashi S."/>
            <person name="Takagi H."/>
            <person name="Toyoda A."/>
            <person name="Uramoto M."/>
            <person name="Nogawa T."/>
            <person name="Ueki M."/>
            <person name="Sakaki Y."/>
            <person name="Osada H."/>
        </authorList>
    </citation>
    <scope>NUCLEOTIDE SEQUENCE [LARGE SCALE GENOMIC DNA]</scope>
    <source>
        <strain evidence="6 7">SN-593</strain>
    </source>
</reference>
<organism evidence="6 7">
    <name type="scientific">Actinacidiphila reveromycinica</name>
    <dbReference type="NCBI Taxonomy" id="659352"/>
    <lineage>
        <taxon>Bacteria</taxon>
        <taxon>Bacillati</taxon>
        <taxon>Actinomycetota</taxon>
        <taxon>Actinomycetes</taxon>
        <taxon>Kitasatosporales</taxon>
        <taxon>Streptomycetaceae</taxon>
        <taxon>Actinacidiphila</taxon>
    </lineage>
</organism>
<protein>
    <submittedName>
        <fullName evidence="6">Putative IclR family transcriptional regulator</fullName>
    </submittedName>
</protein>
<dbReference type="InterPro" id="IPR005471">
    <property type="entry name" value="Tscrpt_reg_IclR_N"/>
</dbReference>
<evidence type="ECO:0000256" key="3">
    <source>
        <dbReference type="ARBA" id="ARBA00023163"/>
    </source>
</evidence>
<dbReference type="Gene3D" id="1.10.10.10">
    <property type="entry name" value="Winged helix-like DNA-binding domain superfamily/Winged helix DNA-binding domain"/>
    <property type="match status" value="1"/>
</dbReference>
<dbReference type="InterPro" id="IPR050707">
    <property type="entry name" value="HTH_MetabolicPath_Reg"/>
</dbReference>
<dbReference type="PANTHER" id="PTHR30136:SF34">
    <property type="entry name" value="TRANSCRIPTIONAL REGULATOR"/>
    <property type="match status" value="1"/>
</dbReference>
<dbReference type="SUPFAM" id="SSF55781">
    <property type="entry name" value="GAF domain-like"/>
    <property type="match status" value="1"/>
</dbReference>
<dbReference type="InterPro" id="IPR029016">
    <property type="entry name" value="GAF-like_dom_sf"/>
</dbReference>
<reference evidence="6 7" key="4">
    <citation type="journal article" date="2020" name="Sci. Rep.">
        <title>beta-carboline chemical signals induce reveromycin production through a LuxR family regulator in Streptomyces sp. SN-593.</title>
        <authorList>
            <person name="Panthee S."/>
            <person name="Kito N."/>
            <person name="Hayashi T."/>
            <person name="Shimizu T."/>
            <person name="Ishikawa J."/>
            <person name="Hamamoto H."/>
            <person name="Osada H."/>
            <person name="Takahashi S."/>
        </authorList>
    </citation>
    <scope>NUCLEOTIDE SEQUENCE [LARGE SCALE GENOMIC DNA]</scope>
    <source>
        <strain evidence="6 7">SN-593</strain>
    </source>
</reference>
<gene>
    <name evidence="6" type="ORF">RVR_1699</name>
</gene>
<keyword evidence="2" id="KW-0238">DNA-binding</keyword>
<dbReference type="Gene3D" id="3.30.450.40">
    <property type="match status" value="1"/>
</dbReference>
<dbReference type="KEGG" id="arev:RVR_1699"/>
<reference evidence="6 7" key="2">
    <citation type="journal article" date="2011" name="J. Antibiot.">
        <title>Furaquinocins I and J: novel polyketide isoprenoid hybrid compounds from Streptomyces reveromyceticus SN-593.</title>
        <authorList>
            <person name="Panthee S."/>
            <person name="Takahashi S."/>
            <person name="Takagi H."/>
            <person name="Nogawa T."/>
            <person name="Oowada E."/>
            <person name="Uramoto M."/>
            <person name="Osada H."/>
        </authorList>
    </citation>
    <scope>NUCLEOTIDE SEQUENCE [LARGE SCALE GENOMIC DNA]</scope>
    <source>
        <strain evidence="6 7">SN-593</strain>
    </source>
</reference>
<evidence type="ECO:0000313" key="6">
    <source>
        <dbReference type="EMBL" id="BBA96415.1"/>
    </source>
</evidence>
<dbReference type="InterPro" id="IPR036390">
    <property type="entry name" value="WH_DNA-bd_sf"/>
</dbReference>
<name>A0A7U3UPP6_9ACTN</name>
<dbReference type="InterPro" id="IPR036388">
    <property type="entry name" value="WH-like_DNA-bd_sf"/>
</dbReference>